<keyword evidence="5" id="KW-1185">Reference proteome</keyword>
<dbReference type="KEGG" id="sulg:FJR48_10885"/>
<dbReference type="Proteomes" id="UP000326944">
    <property type="component" value="Chromosome"/>
</dbReference>
<dbReference type="InterPro" id="IPR042099">
    <property type="entry name" value="ANL_N_sf"/>
</dbReference>
<protein>
    <submittedName>
        <fullName evidence="4">Acyl--CoA ligase</fullName>
    </submittedName>
</protein>
<reference evidence="4 5" key="1">
    <citation type="submission" date="2019-09" db="EMBL/GenBank/DDBJ databases">
        <title>Sulfurimonas gotlandica sp. nov., a chemoautotrophic and psychrotolerant epsilonproteobacterium isolated from a pelagic redoxcline, and an emended description of the genus Sulfurimonas.</title>
        <authorList>
            <person name="Wang S."/>
            <person name="Jiang L."/>
            <person name="Shao S."/>
        </authorList>
    </citation>
    <scope>NUCLEOTIDE SEQUENCE [LARGE SCALE GENOMIC DNA]</scope>
    <source>
        <strain evidence="4 5">GYSZ_1</strain>
    </source>
</reference>
<evidence type="ECO:0000313" key="5">
    <source>
        <dbReference type="Proteomes" id="UP000326944"/>
    </source>
</evidence>
<organism evidence="4 5">
    <name type="scientific">Sulfurimonas lithotrophica</name>
    <dbReference type="NCBI Taxonomy" id="2590022"/>
    <lineage>
        <taxon>Bacteria</taxon>
        <taxon>Pseudomonadati</taxon>
        <taxon>Campylobacterota</taxon>
        <taxon>Epsilonproteobacteria</taxon>
        <taxon>Campylobacterales</taxon>
        <taxon>Sulfurimonadaceae</taxon>
        <taxon>Sulfurimonas</taxon>
    </lineage>
</organism>
<comment type="similarity">
    <text evidence="1">Belongs to the ATP-dependent AMP-binding enzyme family.</text>
</comment>
<dbReference type="Pfam" id="PF00501">
    <property type="entry name" value="AMP-binding"/>
    <property type="match status" value="1"/>
</dbReference>
<evidence type="ECO:0000313" key="4">
    <source>
        <dbReference type="EMBL" id="QFR50207.1"/>
    </source>
</evidence>
<feature type="domain" description="AMP-dependent synthetase/ligase" evidence="3">
    <location>
        <begin position="56"/>
        <end position="233"/>
    </location>
</feature>
<dbReference type="GO" id="GO:0016405">
    <property type="term" value="F:CoA-ligase activity"/>
    <property type="evidence" value="ECO:0007669"/>
    <property type="project" value="TreeGrafter"/>
</dbReference>
<dbReference type="OrthoDB" id="9787658at2"/>
<dbReference type="Gene3D" id="3.40.50.12780">
    <property type="entry name" value="N-terminal domain of ligase-like"/>
    <property type="match status" value="1"/>
</dbReference>
<evidence type="ECO:0000259" key="3">
    <source>
        <dbReference type="Pfam" id="PF00501"/>
    </source>
</evidence>
<accession>A0A5P8P3N0</accession>
<evidence type="ECO:0000256" key="2">
    <source>
        <dbReference type="ARBA" id="ARBA00022598"/>
    </source>
</evidence>
<dbReference type="PANTHER" id="PTHR24096:SF149">
    <property type="entry name" value="AMP-BINDING DOMAIN-CONTAINING PROTEIN-RELATED"/>
    <property type="match status" value="1"/>
</dbReference>
<dbReference type="RefSeq" id="WP_152308155.1">
    <property type="nucleotide sequence ID" value="NZ_CP043617.1"/>
</dbReference>
<sequence>MKIFNIDTQSYEKIRPIPDASTKIERLVHAIYCYENEIFEVLYDKTQPSLKKYVENFDRDYITQEGMQFLFFTSGTTGDPTGVYKTRKNIELAIDDLIKVLDTSKIQRVVATVPFIHLYGIEAGALLSHKLGVELHTKENFLIQELIAEAKKPNTLVITTPLFIKALNKTTEQDSLKDSFFITSTAPLNHEDAKTFSEKFNSSVLQIFGSTETGAIAYKINDEKIWHAFESVTLTTENNMLGIFSPFIAPKTLTSFIQNVELPFATEDIVEVIGNKDFELIGRSSNIAKIAGKRISTLQIEAIIENLNYIDAVLIKIKRDDKALKDEILEIYVESDQKLQAKVLKELFTKHFGSLHLPFKIFNHKKIIRSSVGKKIGFE</sequence>
<dbReference type="SUPFAM" id="SSF56801">
    <property type="entry name" value="Acetyl-CoA synthetase-like"/>
    <property type="match status" value="1"/>
</dbReference>
<gene>
    <name evidence="4" type="ORF">FJR48_10885</name>
</gene>
<name>A0A5P8P3N0_9BACT</name>
<dbReference type="AlphaFoldDB" id="A0A5P8P3N0"/>
<evidence type="ECO:0000256" key="1">
    <source>
        <dbReference type="ARBA" id="ARBA00006432"/>
    </source>
</evidence>
<keyword evidence="2 4" id="KW-0436">Ligase</keyword>
<proteinExistence type="inferred from homology"/>
<dbReference type="InterPro" id="IPR000873">
    <property type="entry name" value="AMP-dep_synth/lig_dom"/>
</dbReference>
<dbReference type="EMBL" id="CP043617">
    <property type="protein sequence ID" value="QFR50207.1"/>
    <property type="molecule type" value="Genomic_DNA"/>
</dbReference>
<dbReference type="PANTHER" id="PTHR24096">
    <property type="entry name" value="LONG-CHAIN-FATTY-ACID--COA LIGASE"/>
    <property type="match status" value="1"/>
</dbReference>